<gene>
    <name evidence="2" type="ORF">GPUH_LOCUS24007</name>
</gene>
<accession>A0A183ESR7</accession>
<feature type="transmembrane region" description="Helical" evidence="1">
    <location>
        <begin position="97"/>
        <end position="117"/>
    </location>
</feature>
<dbReference type="AlphaFoldDB" id="A0A183ESR7"/>
<evidence type="ECO:0000313" key="2">
    <source>
        <dbReference type="EMBL" id="VDN42268.1"/>
    </source>
</evidence>
<dbReference type="OrthoDB" id="5896187at2759"/>
<evidence type="ECO:0000313" key="4">
    <source>
        <dbReference type="WBParaSite" id="GPUH_0002403801-mRNA-1"/>
    </source>
</evidence>
<dbReference type="InterPro" id="IPR011990">
    <property type="entry name" value="TPR-like_helical_dom_sf"/>
</dbReference>
<keyword evidence="1" id="KW-1133">Transmembrane helix</keyword>
<name>A0A183ESR7_9BILA</name>
<keyword evidence="3" id="KW-1185">Reference proteome</keyword>
<keyword evidence="1" id="KW-0472">Membrane</keyword>
<keyword evidence="1" id="KW-0812">Transmembrane</keyword>
<reference evidence="2 3" key="2">
    <citation type="submission" date="2018-11" db="EMBL/GenBank/DDBJ databases">
        <authorList>
            <consortium name="Pathogen Informatics"/>
        </authorList>
    </citation>
    <scope>NUCLEOTIDE SEQUENCE [LARGE SCALE GENOMIC DNA]</scope>
</reference>
<dbReference type="Proteomes" id="UP000271098">
    <property type="component" value="Unassembled WGS sequence"/>
</dbReference>
<organism evidence="4">
    <name type="scientific">Gongylonema pulchrum</name>
    <dbReference type="NCBI Taxonomy" id="637853"/>
    <lineage>
        <taxon>Eukaryota</taxon>
        <taxon>Metazoa</taxon>
        <taxon>Ecdysozoa</taxon>
        <taxon>Nematoda</taxon>
        <taxon>Chromadorea</taxon>
        <taxon>Rhabditida</taxon>
        <taxon>Spirurina</taxon>
        <taxon>Spiruromorpha</taxon>
        <taxon>Spiruroidea</taxon>
        <taxon>Gongylonematidae</taxon>
        <taxon>Gongylonema</taxon>
    </lineage>
</organism>
<dbReference type="Pfam" id="PF12895">
    <property type="entry name" value="ANAPC3"/>
    <property type="match status" value="1"/>
</dbReference>
<reference evidence="4" key="1">
    <citation type="submission" date="2016-06" db="UniProtKB">
        <authorList>
            <consortium name="WormBaseParasite"/>
        </authorList>
    </citation>
    <scope>IDENTIFICATION</scope>
</reference>
<dbReference type="WBParaSite" id="GPUH_0002403801-mRNA-1">
    <property type="protein sequence ID" value="GPUH_0002403801-mRNA-1"/>
    <property type="gene ID" value="GPUH_0002403801"/>
</dbReference>
<dbReference type="Gene3D" id="1.25.40.10">
    <property type="entry name" value="Tetratricopeptide repeat domain"/>
    <property type="match status" value="1"/>
</dbReference>
<evidence type="ECO:0000256" key="1">
    <source>
        <dbReference type="SAM" id="Phobius"/>
    </source>
</evidence>
<proteinExistence type="predicted"/>
<evidence type="ECO:0000313" key="3">
    <source>
        <dbReference type="Proteomes" id="UP000271098"/>
    </source>
</evidence>
<dbReference type="EMBL" id="UYRT01099756">
    <property type="protein sequence ID" value="VDN42268.1"/>
    <property type="molecule type" value="Genomic_DNA"/>
</dbReference>
<sequence length="121" mass="14092">MREEPSNSDVSGLVRSKEFENVIHCHLQHFAVSDAIVLAELYHETVKTVDSLYLFAHCLVRGTRIEAAYNLLKFDGVCSTPEIRYLFAHCCCLLDKYGFLFFFTISGFFYRIFTIFLQQKF</sequence>
<protein>
    <submittedName>
        <fullName evidence="4">Pentatricopeptide repeat-containing protein</fullName>
    </submittedName>
</protein>